<protein>
    <submittedName>
        <fullName evidence="1">SWPV1-022</fullName>
    </submittedName>
</protein>
<reference evidence="1 2" key="1">
    <citation type="journal article" date="2017" name="BMC Genomics">
        <title>Genomic characterization of two novel pathogenic avipoxviruses isolated from pacific shearwaters (Ardenna spp.).</title>
        <authorList>
            <person name="Sarker S."/>
            <person name="Das S."/>
            <person name="Lavers J.L."/>
            <person name="Hutton I."/>
            <person name="Helbig K."/>
            <person name="Imbery J."/>
            <person name="Upton C."/>
            <person name="Raidal S.R."/>
        </authorList>
    </citation>
    <scope>NUCLEOTIDE SEQUENCE [LARGE SCALE GENOMIC DNA]</scope>
    <source>
        <strain evidence="1 2">SWPV-1</strain>
    </source>
</reference>
<evidence type="ECO:0000313" key="1">
    <source>
        <dbReference type="EMBL" id="ARF02639.1"/>
    </source>
</evidence>
<sequence length="120" mass="14104">MNIHDIAYNDYILEILNGEWQDYLDKNKPYKTVILNGYYSSSIIDGLFDPEFIGIHDILFYDDPIETNKYSFALYFLESGQKRVITLLNATKYECMYTANEAYLTRHNAIYLVVKCCKNN</sequence>
<evidence type="ECO:0000313" key="2">
    <source>
        <dbReference type="Proteomes" id="UP000315116"/>
    </source>
</evidence>
<accession>A0A1V0S7U3</accession>
<gene>
    <name evidence="1" type="primary">SWPV1-022</name>
</gene>
<dbReference type="Proteomes" id="UP000315116">
    <property type="component" value="Segment"/>
</dbReference>
<proteinExistence type="predicted"/>
<organism evidence="1 2">
    <name type="scientific">Shearwaterpox virus</name>
    <dbReference type="NCBI Taxonomy" id="1974596"/>
    <lineage>
        <taxon>Viruses</taxon>
        <taxon>Varidnaviria</taxon>
        <taxon>Bamfordvirae</taxon>
        <taxon>Nucleocytoviricota</taxon>
        <taxon>Pokkesviricetes</taxon>
        <taxon>Chitovirales</taxon>
        <taxon>Poxviridae</taxon>
        <taxon>Chordopoxvirinae</taxon>
        <taxon>Avipoxvirus</taxon>
        <taxon>Avipoxvirus canarypox</taxon>
        <taxon>Canarypox virus</taxon>
    </lineage>
</organism>
<dbReference type="EMBL" id="KX857216">
    <property type="protein sequence ID" value="ARF02639.1"/>
    <property type="molecule type" value="Genomic_DNA"/>
</dbReference>
<name>A0A1V0S7U3_CNPV</name>